<comment type="similarity">
    <text evidence="10">Belongs to the PlsY family.</text>
</comment>
<keyword evidence="4 10" id="KW-0812">Transmembrane</keyword>
<reference evidence="11 12" key="1">
    <citation type="submission" date="2010-08" db="EMBL/GenBank/DDBJ databases">
        <authorList>
            <person name="Weinstock G."/>
            <person name="Sodergren E."/>
            <person name="Clifton S."/>
            <person name="Fulton L."/>
            <person name="Fulton B."/>
            <person name="Courtney L."/>
            <person name="Fronick C."/>
            <person name="Harrison M."/>
            <person name="Strong C."/>
            <person name="Farmer C."/>
            <person name="Delahaunty K."/>
            <person name="Markovic C."/>
            <person name="Hall O."/>
            <person name="Minx P."/>
            <person name="Tomlinson C."/>
            <person name="Mitreva M."/>
            <person name="Hou S."/>
            <person name="Chen J."/>
            <person name="Wollam A."/>
            <person name="Pepin K.H."/>
            <person name="Johnson M."/>
            <person name="Bhonagiri V."/>
            <person name="Zhang X."/>
            <person name="Suruliraj S."/>
            <person name="Warren W."/>
            <person name="Chinwalla A."/>
            <person name="Mardis E.R."/>
            <person name="Wilson R.K."/>
        </authorList>
    </citation>
    <scope>NUCLEOTIDE SEQUENCE [LARGE SCALE GENOMIC DNA]</scope>
    <source>
        <strain evidence="11 12">F0359</strain>
    </source>
</reference>
<evidence type="ECO:0000313" key="12">
    <source>
        <dbReference type="Proteomes" id="UP000003195"/>
    </source>
</evidence>
<feature type="transmembrane region" description="Helical" evidence="10">
    <location>
        <begin position="82"/>
        <end position="106"/>
    </location>
</feature>
<dbReference type="PANTHER" id="PTHR30309:SF0">
    <property type="entry name" value="GLYCEROL-3-PHOSPHATE ACYLTRANSFERASE-RELATED"/>
    <property type="match status" value="1"/>
</dbReference>
<comment type="subunit">
    <text evidence="10">Probably interacts with PlsX.</text>
</comment>
<dbReference type="EC" id="2.3.1.275" evidence="10"/>
<dbReference type="SMART" id="SM01207">
    <property type="entry name" value="G3P_acyltransf"/>
    <property type="match status" value="1"/>
</dbReference>
<organism evidence="11 12">
    <name type="scientific">Megasphaera micronuciformis F0359</name>
    <dbReference type="NCBI Taxonomy" id="706434"/>
    <lineage>
        <taxon>Bacteria</taxon>
        <taxon>Bacillati</taxon>
        <taxon>Bacillota</taxon>
        <taxon>Negativicutes</taxon>
        <taxon>Veillonellales</taxon>
        <taxon>Veillonellaceae</taxon>
        <taxon>Megasphaera</taxon>
    </lineage>
</organism>
<evidence type="ECO:0000256" key="10">
    <source>
        <dbReference type="HAMAP-Rule" id="MF_01043"/>
    </source>
</evidence>
<keyword evidence="1 10" id="KW-1003">Cell membrane</keyword>
<dbReference type="PANTHER" id="PTHR30309">
    <property type="entry name" value="INNER MEMBRANE PROTEIN YGIH"/>
    <property type="match status" value="1"/>
</dbReference>
<dbReference type="UniPathway" id="UPA00085"/>
<dbReference type="InterPro" id="IPR003811">
    <property type="entry name" value="G3P_acylTferase_PlsY"/>
</dbReference>
<sequence>MYPFLLLLVAYVIGSVPSGLIVGRVFFNTDLRDYGSKNIGATNAYRVLGAPAGLCVLIADVGKGVLGVYLGQTAGNIYDPALTVYCMIMGGLLALIGHSASVFLHFKGGKGVATGLGIILYLAPVETTIVFFVWCVIVGLTRLVSLGSVVAALLVPLTLWYFKEPWPVFIFGTVAALIVIVRHKDNLIRLSQGKELKVERIEKK</sequence>
<dbReference type="GO" id="GO:0008654">
    <property type="term" value="P:phospholipid biosynthetic process"/>
    <property type="evidence" value="ECO:0007669"/>
    <property type="project" value="UniProtKB-UniRule"/>
</dbReference>
<name>E2ZDB2_9FIRM</name>
<keyword evidence="12" id="KW-1185">Reference proteome</keyword>
<evidence type="ECO:0000256" key="3">
    <source>
        <dbReference type="ARBA" id="ARBA00022679"/>
    </source>
</evidence>
<evidence type="ECO:0000256" key="2">
    <source>
        <dbReference type="ARBA" id="ARBA00022516"/>
    </source>
</evidence>
<protein>
    <recommendedName>
        <fullName evidence="10">Glycerol-3-phosphate acyltransferase</fullName>
    </recommendedName>
    <alternativeName>
        <fullName evidence="10">Acyl-PO4 G3P acyltransferase</fullName>
    </alternativeName>
    <alternativeName>
        <fullName evidence="10">Acyl-phosphate--glycerol-3-phosphate acyltransferase</fullName>
    </alternativeName>
    <alternativeName>
        <fullName evidence="10">G3P acyltransferase</fullName>
        <shortName evidence="10">GPAT</shortName>
        <ecNumber evidence="10">2.3.1.275</ecNumber>
    </alternativeName>
    <alternativeName>
        <fullName evidence="10">Lysophosphatidic acid synthase</fullName>
        <shortName evidence="10">LPA synthase</shortName>
    </alternativeName>
</protein>
<dbReference type="Proteomes" id="UP000003195">
    <property type="component" value="Unassembled WGS sequence"/>
</dbReference>
<keyword evidence="2 10" id="KW-0444">Lipid biosynthesis</keyword>
<keyword evidence="7 10" id="KW-0472">Membrane</keyword>
<feature type="transmembrane region" description="Helical" evidence="10">
    <location>
        <begin position="143"/>
        <end position="162"/>
    </location>
</feature>
<dbReference type="RefSeq" id="WP_006942902.1">
    <property type="nucleotide sequence ID" value="NZ_GL538208.1"/>
</dbReference>
<keyword evidence="3 10" id="KW-0808">Transferase</keyword>
<keyword evidence="5 10" id="KW-1133">Transmembrane helix</keyword>
<evidence type="ECO:0000256" key="8">
    <source>
        <dbReference type="ARBA" id="ARBA00023209"/>
    </source>
</evidence>
<dbReference type="GO" id="GO:0043772">
    <property type="term" value="F:acyl-phosphate glycerol-3-phosphate acyltransferase activity"/>
    <property type="evidence" value="ECO:0007669"/>
    <property type="project" value="UniProtKB-UniRule"/>
</dbReference>
<dbReference type="STRING" id="706434.HMPREF9429_01616"/>
<dbReference type="HOGENOM" id="CLU_081254_4_0_9"/>
<keyword evidence="8 10" id="KW-0594">Phospholipid biosynthesis</keyword>
<evidence type="ECO:0000256" key="5">
    <source>
        <dbReference type="ARBA" id="ARBA00022989"/>
    </source>
</evidence>
<comment type="caution">
    <text evidence="11">The sequence shown here is derived from an EMBL/GenBank/DDBJ whole genome shotgun (WGS) entry which is preliminary data.</text>
</comment>
<dbReference type="eggNOG" id="COG0344">
    <property type="taxonomic scope" value="Bacteria"/>
</dbReference>
<keyword evidence="6 10" id="KW-0443">Lipid metabolism</keyword>
<comment type="function">
    <text evidence="10">Catalyzes the transfer of an acyl group from acyl-phosphate (acyl-PO(4)) to glycerol-3-phosphate (G3P) to form lysophosphatidic acid (LPA). This enzyme utilizes acyl-phosphate as fatty acyl donor, but not acyl-CoA or acyl-ACP.</text>
</comment>
<keyword evidence="9 10" id="KW-1208">Phospholipid metabolism</keyword>
<feature type="transmembrane region" description="Helical" evidence="10">
    <location>
        <begin position="168"/>
        <end position="184"/>
    </location>
</feature>
<dbReference type="HAMAP" id="MF_01043">
    <property type="entry name" value="PlsY"/>
    <property type="match status" value="1"/>
</dbReference>
<evidence type="ECO:0000256" key="1">
    <source>
        <dbReference type="ARBA" id="ARBA00022475"/>
    </source>
</evidence>
<comment type="catalytic activity">
    <reaction evidence="10">
        <text>an acyl phosphate + sn-glycerol 3-phosphate = a 1-acyl-sn-glycero-3-phosphate + phosphate</text>
        <dbReference type="Rhea" id="RHEA:34075"/>
        <dbReference type="ChEBI" id="CHEBI:43474"/>
        <dbReference type="ChEBI" id="CHEBI:57597"/>
        <dbReference type="ChEBI" id="CHEBI:57970"/>
        <dbReference type="ChEBI" id="CHEBI:59918"/>
        <dbReference type="EC" id="2.3.1.275"/>
    </reaction>
</comment>
<gene>
    <name evidence="10 11" type="primary">plsY</name>
    <name evidence="11" type="ORF">HMPREF9429_01616</name>
</gene>
<dbReference type="AlphaFoldDB" id="E2ZDB2"/>
<evidence type="ECO:0000313" key="11">
    <source>
        <dbReference type="EMBL" id="EFQ03671.1"/>
    </source>
</evidence>
<feature type="transmembrane region" description="Helical" evidence="10">
    <location>
        <begin position="112"/>
        <end position="136"/>
    </location>
</feature>
<comment type="pathway">
    <text evidence="10">Lipid metabolism; phospholipid metabolism.</text>
</comment>
<evidence type="ECO:0000256" key="4">
    <source>
        <dbReference type="ARBA" id="ARBA00022692"/>
    </source>
</evidence>
<comment type="subcellular location">
    <subcellularLocation>
        <location evidence="10">Cell membrane</location>
        <topology evidence="10">Multi-pass membrane protein</topology>
    </subcellularLocation>
</comment>
<keyword evidence="11" id="KW-0012">Acyltransferase</keyword>
<evidence type="ECO:0000256" key="6">
    <source>
        <dbReference type="ARBA" id="ARBA00023098"/>
    </source>
</evidence>
<feature type="transmembrane region" description="Helical" evidence="10">
    <location>
        <begin position="47"/>
        <end position="70"/>
    </location>
</feature>
<evidence type="ECO:0000256" key="9">
    <source>
        <dbReference type="ARBA" id="ARBA00023264"/>
    </source>
</evidence>
<evidence type="ECO:0000256" key="7">
    <source>
        <dbReference type="ARBA" id="ARBA00023136"/>
    </source>
</evidence>
<dbReference type="EMBL" id="AECS01000039">
    <property type="protein sequence ID" value="EFQ03671.1"/>
    <property type="molecule type" value="Genomic_DNA"/>
</dbReference>
<dbReference type="Pfam" id="PF02660">
    <property type="entry name" value="G3P_acyltransf"/>
    <property type="match status" value="1"/>
</dbReference>
<accession>E2ZDB2</accession>
<dbReference type="GO" id="GO:0005886">
    <property type="term" value="C:plasma membrane"/>
    <property type="evidence" value="ECO:0007669"/>
    <property type="project" value="UniProtKB-SubCell"/>
</dbReference>
<proteinExistence type="inferred from homology"/>
<dbReference type="NCBIfam" id="TIGR00023">
    <property type="entry name" value="glycerol-3-phosphate 1-O-acyltransferase PlsY"/>
    <property type="match status" value="1"/>
</dbReference>